<keyword evidence="2" id="KW-1185">Reference proteome</keyword>
<dbReference type="Gene3D" id="3.90.1140.10">
    <property type="entry name" value="Cyclic phosphodiesterase"/>
    <property type="match status" value="1"/>
</dbReference>
<protein>
    <submittedName>
        <fullName evidence="1">2'-5' RNA ligase family protein</fullName>
    </submittedName>
</protein>
<dbReference type="GO" id="GO:0016874">
    <property type="term" value="F:ligase activity"/>
    <property type="evidence" value="ECO:0007669"/>
    <property type="project" value="UniProtKB-KW"/>
</dbReference>
<organism evidence="1 2">
    <name type="scientific">Actinomadura alba</name>
    <dbReference type="NCBI Taxonomy" id="406431"/>
    <lineage>
        <taxon>Bacteria</taxon>
        <taxon>Bacillati</taxon>
        <taxon>Actinomycetota</taxon>
        <taxon>Actinomycetes</taxon>
        <taxon>Streptosporangiales</taxon>
        <taxon>Thermomonosporaceae</taxon>
        <taxon>Actinomadura</taxon>
    </lineage>
</organism>
<reference evidence="1 2" key="1">
    <citation type="submission" date="2020-06" db="EMBL/GenBank/DDBJ databases">
        <title>Actinomadura xiongansis sp. nov., isolated from soil of Baiyangdian.</title>
        <authorList>
            <person name="Zhang X."/>
        </authorList>
    </citation>
    <scope>NUCLEOTIDE SEQUENCE [LARGE SCALE GENOMIC DNA]</scope>
    <source>
        <strain evidence="1 2">HBUM206468</strain>
    </source>
</reference>
<dbReference type="InterPro" id="IPR009097">
    <property type="entry name" value="Cyclic_Pdiesterase"/>
</dbReference>
<evidence type="ECO:0000313" key="2">
    <source>
        <dbReference type="Proteomes" id="UP000805614"/>
    </source>
</evidence>
<comment type="caution">
    <text evidence="1">The sequence shown here is derived from an EMBL/GenBank/DDBJ whole genome shotgun (WGS) entry which is preliminary data.</text>
</comment>
<dbReference type="EMBL" id="JABVEC010000026">
    <property type="protein sequence ID" value="MBC6469334.1"/>
    <property type="molecule type" value="Genomic_DNA"/>
</dbReference>
<name>A0ABR7LXQ2_9ACTN</name>
<dbReference type="Pfam" id="PF13563">
    <property type="entry name" value="2_5_RNA_ligase2"/>
    <property type="match status" value="1"/>
</dbReference>
<dbReference type="SUPFAM" id="SSF55144">
    <property type="entry name" value="LigT-like"/>
    <property type="match status" value="1"/>
</dbReference>
<evidence type="ECO:0000313" key="1">
    <source>
        <dbReference type="EMBL" id="MBC6469334.1"/>
    </source>
</evidence>
<dbReference type="RefSeq" id="WP_187246384.1">
    <property type="nucleotide sequence ID" value="NZ_BAAAOK010000009.1"/>
</dbReference>
<sequence>MHALAGKCRGQLAHLPGLDLVPTEWLHITTQIIGFADEISTAEITAMTASAAKHLQVLSPVTVGLQRVLFHDEGVALGIHPPRALDAVRAGIRDAIAKEVAVHQLADEPDWTPHLSVAYSNSDGSATPIIEALTPRPGPCPLAVRDVQLVAQERVDHLYRWERIAAIPLGG</sequence>
<proteinExistence type="predicted"/>
<dbReference type="Proteomes" id="UP000805614">
    <property type="component" value="Unassembled WGS sequence"/>
</dbReference>
<keyword evidence="1" id="KW-0436">Ligase</keyword>
<accession>A0ABR7LXQ2</accession>
<gene>
    <name evidence="1" type="ORF">HKK74_28125</name>
</gene>